<protein>
    <submittedName>
        <fullName evidence="1">Uncharacterized protein</fullName>
    </submittedName>
</protein>
<evidence type="ECO:0000313" key="2">
    <source>
        <dbReference type="Proteomes" id="UP001500731"/>
    </source>
</evidence>
<reference evidence="2" key="1">
    <citation type="journal article" date="2019" name="Int. J. Syst. Evol. Microbiol.">
        <title>The Global Catalogue of Microorganisms (GCM) 10K type strain sequencing project: providing services to taxonomists for standard genome sequencing and annotation.</title>
        <authorList>
            <consortium name="The Broad Institute Genomics Platform"/>
            <consortium name="The Broad Institute Genome Sequencing Center for Infectious Disease"/>
            <person name="Wu L."/>
            <person name="Ma J."/>
        </authorList>
    </citation>
    <scope>NUCLEOTIDE SEQUENCE [LARGE SCALE GENOMIC DNA]</scope>
    <source>
        <strain evidence="2">JCM 17839</strain>
    </source>
</reference>
<name>A0ABP8P7C6_9MICO</name>
<dbReference type="Proteomes" id="UP001500731">
    <property type="component" value="Unassembled WGS sequence"/>
</dbReference>
<gene>
    <name evidence="1" type="ORF">GCM10023171_14030</name>
</gene>
<accession>A0ABP8P7C6</accession>
<dbReference type="EMBL" id="BAABGP010000008">
    <property type="protein sequence ID" value="GAA4483068.1"/>
    <property type="molecule type" value="Genomic_DNA"/>
</dbReference>
<evidence type="ECO:0000313" key="1">
    <source>
        <dbReference type="EMBL" id="GAA4483068.1"/>
    </source>
</evidence>
<proteinExistence type="predicted"/>
<comment type="caution">
    <text evidence="1">The sequence shown here is derived from an EMBL/GenBank/DDBJ whole genome shotgun (WGS) entry which is preliminary data.</text>
</comment>
<keyword evidence="2" id="KW-1185">Reference proteome</keyword>
<sequence length="65" mass="6862">MGESVQGKREAARIDEKGLAVVVHAKGRVLMLGDAHVTSVILRGRDTPGSFGGLAPIWRVPGLMP</sequence>
<organism evidence="1 2">
    <name type="scientific">Microbacterium panaciterrae</name>
    <dbReference type="NCBI Taxonomy" id="985759"/>
    <lineage>
        <taxon>Bacteria</taxon>
        <taxon>Bacillati</taxon>
        <taxon>Actinomycetota</taxon>
        <taxon>Actinomycetes</taxon>
        <taxon>Micrococcales</taxon>
        <taxon>Microbacteriaceae</taxon>
        <taxon>Microbacterium</taxon>
    </lineage>
</organism>